<gene>
    <name evidence="2" type="ORF">LAESUDRAFT_816470</name>
</gene>
<evidence type="ECO:0000313" key="3">
    <source>
        <dbReference type="Proteomes" id="UP000076871"/>
    </source>
</evidence>
<dbReference type="STRING" id="1314785.A0A165BA38"/>
<dbReference type="RefSeq" id="XP_040758339.1">
    <property type="nucleotide sequence ID" value="XM_040914779.1"/>
</dbReference>
<proteinExistence type="predicted"/>
<organism evidence="2 3">
    <name type="scientific">Laetiporus sulphureus 93-53</name>
    <dbReference type="NCBI Taxonomy" id="1314785"/>
    <lineage>
        <taxon>Eukaryota</taxon>
        <taxon>Fungi</taxon>
        <taxon>Dikarya</taxon>
        <taxon>Basidiomycota</taxon>
        <taxon>Agaricomycotina</taxon>
        <taxon>Agaricomycetes</taxon>
        <taxon>Polyporales</taxon>
        <taxon>Laetiporus</taxon>
    </lineage>
</organism>
<feature type="signal peptide" evidence="1">
    <location>
        <begin position="1"/>
        <end position="18"/>
    </location>
</feature>
<protein>
    <submittedName>
        <fullName evidence="2">Uncharacterized protein</fullName>
    </submittedName>
</protein>
<evidence type="ECO:0000313" key="2">
    <source>
        <dbReference type="EMBL" id="KZT00599.1"/>
    </source>
</evidence>
<dbReference type="Proteomes" id="UP000076871">
    <property type="component" value="Unassembled WGS sequence"/>
</dbReference>
<accession>A0A165BA38</accession>
<dbReference type="EMBL" id="KV427682">
    <property type="protein sequence ID" value="KZT00599.1"/>
    <property type="molecule type" value="Genomic_DNA"/>
</dbReference>
<dbReference type="OrthoDB" id="426718at2759"/>
<evidence type="ECO:0000256" key="1">
    <source>
        <dbReference type="SAM" id="SignalP"/>
    </source>
</evidence>
<feature type="chain" id="PRO_5007855589" evidence="1">
    <location>
        <begin position="19"/>
        <end position="151"/>
    </location>
</feature>
<dbReference type="InterPro" id="IPR029058">
    <property type="entry name" value="AB_hydrolase_fold"/>
</dbReference>
<name>A0A165BA38_9APHY</name>
<dbReference type="GeneID" id="63831806"/>
<dbReference type="SUPFAM" id="SSF53474">
    <property type="entry name" value="alpha/beta-Hydrolases"/>
    <property type="match status" value="1"/>
</dbReference>
<reference evidence="2 3" key="1">
    <citation type="journal article" date="2016" name="Mol. Biol. Evol.">
        <title>Comparative Genomics of Early-Diverging Mushroom-Forming Fungi Provides Insights into the Origins of Lignocellulose Decay Capabilities.</title>
        <authorList>
            <person name="Nagy L.G."/>
            <person name="Riley R."/>
            <person name="Tritt A."/>
            <person name="Adam C."/>
            <person name="Daum C."/>
            <person name="Floudas D."/>
            <person name="Sun H."/>
            <person name="Yadav J.S."/>
            <person name="Pangilinan J."/>
            <person name="Larsson K.H."/>
            <person name="Matsuura K."/>
            <person name="Barry K."/>
            <person name="Labutti K."/>
            <person name="Kuo R."/>
            <person name="Ohm R.A."/>
            <person name="Bhattacharya S.S."/>
            <person name="Shirouzu T."/>
            <person name="Yoshinaga Y."/>
            <person name="Martin F.M."/>
            <person name="Grigoriev I.V."/>
            <person name="Hibbett D.S."/>
        </authorList>
    </citation>
    <scope>NUCLEOTIDE SEQUENCE [LARGE SCALE GENOMIC DNA]</scope>
    <source>
        <strain evidence="2 3">93-53</strain>
    </source>
</reference>
<sequence length="151" mass="15698">MVPSFALGVALLAALAAAVPAPHLQVRSSSRTITALSSTATAAFSPYTYYASAGYCSASETSNWSCGANCDANPTFKPVASGGDGDSVQYWYVGYDPTLDTVIVSHQGTDPDEILPLVTDGDIIMINPDTTLFPGLSSSIEVHQGFADEQA</sequence>
<feature type="non-terminal residue" evidence="2">
    <location>
        <position position="151"/>
    </location>
</feature>
<dbReference type="InParanoid" id="A0A165BA38"/>
<keyword evidence="1" id="KW-0732">Signal</keyword>
<dbReference type="AlphaFoldDB" id="A0A165BA38"/>
<dbReference type="Gene3D" id="3.40.50.1820">
    <property type="entry name" value="alpha/beta hydrolase"/>
    <property type="match status" value="1"/>
</dbReference>
<keyword evidence="3" id="KW-1185">Reference proteome</keyword>